<protein>
    <recommendedName>
        <fullName evidence="2">Neurotransmitter-gated ion-channel ligand-binding domain-containing protein</fullName>
    </recommendedName>
</protein>
<proteinExistence type="predicted"/>
<dbReference type="SUPFAM" id="SSF63712">
    <property type="entry name" value="Nicotinic receptor ligand binding domain-like"/>
    <property type="match status" value="1"/>
</dbReference>
<gene>
    <name evidence="3" type="ORF">GPM918_LOCUS22866</name>
    <name evidence="4" type="ORF">SRO942_LOCUS22864</name>
</gene>
<feature type="region of interest" description="Disordered" evidence="1">
    <location>
        <begin position="366"/>
        <end position="387"/>
    </location>
</feature>
<reference evidence="3" key="1">
    <citation type="submission" date="2021-02" db="EMBL/GenBank/DDBJ databases">
        <authorList>
            <person name="Nowell W R."/>
        </authorList>
    </citation>
    <scope>NUCLEOTIDE SEQUENCE</scope>
</reference>
<evidence type="ECO:0000313" key="5">
    <source>
        <dbReference type="Proteomes" id="UP000663829"/>
    </source>
</evidence>
<sequence length="501" mass="56948">MWFVSETITNYDEPQRFTTTKSRQSVPQQQLISSSLKRRPATSPKETFYENESVPSPSDYDLTLSTSISTTRTSHVSSNSSQPQTALVSTKSTNEIEIKIRFVFLRVGEIDTLNERYNAEIFFEACWIDECLKNQTLYDPSTHWNPDLTVINGLGDNKHDVWYTMTTSDGNTFPQVTEHHKITGVFWEKMELYHFPADVQELSISITTTKTLNDIKFVRNESKPSGVNRAVFTDQQEWYLYEHVEMEITEQAEEFSEAAQTHPVIVVSCHAGRSKVFCNTKQLEQEGHSTDFLCDDNEDDNNDEDDGGSDNSGDDDNTNMNQHTTNRQNMGKAHIQRNRKKERRNILSNQHQTKKHSSTRQLLFSKSTNFENSKDGFSNRTTDNLPPIDASISNPMIQKQQCKQLSSLENNISNRDNSIQSTLSDSDVAASDLIEKQALSQLQNAINEADCILSERQELTANTGINDLIELIIPLSNVPKQITNMSTTLNHIANALKDLRK</sequence>
<dbReference type="EMBL" id="CAJOBC010007965">
    <property type="protein sequence ID" value="CAF3948569.1"/>
    <property type="molecule type" value="Genomic_DNA"/>
</dbReference>
<dbReference type="InterPro" id="IPR006202">
    <property type="entry name" value="Neur_chan_lig-bd"/>
</dbReference>
<evidence type="ECO:0000313" key="3">
    <source>
        <dbReference type="EMBL" id="CAF1184293.1"/>
    </source>
</evidence>
<feature type="compositionally biased region" description="Polar residues" evidence="1">
    <location>
        <begin position="366"/>
        <end position="384"/>
    </location>
</feature>
<dbReference type="InterPro" id="IPR036734">
    <property type="entry name" value="Neur_chan_lig-bd_sf"/>
</dbReference>
<feature type="non-terminal residue" evidence="3">
    <location>
        <position position="1"/>
    </location>
</feature>
<keyword evidence="5" id="KW-1185">Reference proteome</keyword>
<dbReference type="AlphaFoldDB" id="A0A814VAJ4"/>
<dbReference type="Pfam" id="PF02931">
    <property type="entry name" value="Neur_chan_LBD"/>
    <property type="match status" value="1"/>
</dbReference>
<feature type="compositionally biased region" description="Acidic residues" evidence="1">
    <location>
        <begin position="293"/>
        <end position="317"/>
    </location>
</feature>
<comment type="caution">
    <text evidence="3">The sequence shown here is derived from an EMBL/GenBank/DDBJ whole genome shotgun (WGS) entry which is preliminary data.</text>
</comment>
<evidence type="ECO:0000259" key="2">
    <source>
        <dbReference type="Pfam" id="PF02931"/>
    </source>
</evidence>
<feature type="compositionally biased region" description="Polar residues" evidence="1">
    <location>
        <begin position="16"/>
        <end position="35"/>
    </location>
</feature>
<feature type="region of interest" description="Disordered" evidence="1">
    <location>
        <begin position="290"/>
        <end position="339"/>
    </location>
</feature>
<dbReference type="EMBL" id="CAJNOQ010007965">
    <property type="protein sequence ID" value="CAF1184293.1"/>
    <property type="molecule type" value="Genomic_DNA"/>
</dbReference>
<feature type="domain" description="Neurotransmitter-gated ion-channel ligand-binding" evidence="2">
    <location>
        <begin position="91"/>
        <end position="259"/>
    </location>
</feature>
<feature type="region of interest" description="Disordered" evidence="1">
    <location>
        <begin position="16"/>
        <end position="57"/>
    </location>
</feature>
<evidence type="ECO:0000256" key="1">
    <source>
        <dbReference type="SAM" id="MobiDB-lite"/>
    </source>
</evidence>
<feature type="compositionally biased region" description="Polar residues" evidence="1">
    <location>
        <begin position="318"/>
        <end position="329"/>
    </location>
</feature>
<dbReference type="Proteomes" id="UP000663829">
    <property type="component" value="Unassembled WGS sequence"/>
</dbReference>
<organism evidence="3 5">
    <name type="scientific">Didymodactylos carnosus</name>
    <dbReference type="NCBI Taxonomy" id="1234261"/>
    <lineage>
        <taxon>Eukaryota</taxon>
        <taxon>Metazoa</taxon>
        <taxon>Spiralia</taxon>
        <taxon>Gnathifera</taxon>
        <taxon>Rotifera</taxon>
        <taxon>Eurotatoria</taxon>
        <taxon>Bdelloidea</taxon>
        <taxon>Philodinida</taxon>
        <taxon>Philodinidae</taxon>
        <taxon>Didymodactylos</taxon>
    </lineage>
</organism>
<dbReference type="GO" id="GO:0005230">
    <property type="term" value="F:extracellular ligand-gated monoatomic ion channel activity"/>
    <property type="evidence" value="ECO:0007669"/>
    <property type="project" value="InterPro"/>
</dbReference>
<name>A0A814VAJ4_9BILA</name>
<accession>A0A814VAJ4</accession>
<dbReference type="Proteomes" id="UP000681722">
    <property type="component" value="Unassembled WGS sequence"/>
</dbReference>
<dbReference type="Gene3D" id="2.70.170.10">
    <property type="entry name" value="Neurotransmitter-gated ion-channel ligand-binding domain"/>
    <property type="match status" value="1"/>
</dbReference>
<dbReference type="OrthoDB" id="5975154at2759"/>
<dbReference type="GO" id="GO:0016020">
    <property type="term" value="C:membrane"/>
    <property type="evidence" value="ECO:0007669"/>
    <property type="project" value="InterPro"/>
</dbReference>
<evidence type="ECO:0000313" key="4">
    <source>
        <dbReference type="EMBL" id="CAF3948569.1"/>
    </source>
</evidence>